<reference evidence="3 4" key="1">
    <citation type="submission" date="2018-03" db="EMBL/GenBank/DDBJ databases">
        <title>Draft genome of Nitrosomonas supralitoralis APG5.</title>
        <authorList>
            <person name="Urakawa H."/>
            <person name="Lopez J.V."/>
        </authorList>
    </citation>
    <scope>NUCLEOTIDE SEQUENCE [LARGE SCALE GENOMIC DNA]</scope>
    <source>
        <strain evidence="3 4">APG5</strain>
    </source>
</reference>
<dbReference type="SUPFAM" id="SSF74653">
    <property type="entry name" value="TolA/TonB C-terminal domain"/>
    <property type="match status" value="1"/>
</dbReference>
<protein>
    <submittedName>
        <fullName evidence="3">Cell envelope integrity protein TolA</fullName>
    </submittedName>
</protein>
<evidence type="ECO:0000313" key="4">
    <source>
        <dbReference type="Proteomes" id="UP000241912"/>
    </source>
</evidence>
<dbReference type="OrthoDB" id="5298892at2"/>
<evidence type="ECO:0000256" key="1">
    <source>
        <dbReference type="SAM" id="MobiDB-lite"/>
    </source>
</evidence>
<keyword evidence="4" id="KW-1185">Reference proteome</keyword>
<dbReference type="Pfam" id="PF13103">
    <property type="entry name" value="TonB_2"/>
    <property type="match status" value="1"/>
</dbReference>
<evidence type="ECO:0000256" key="2">
    <source>
        <dbReference type="SAM" id="Phobius"/>
    </source>
</evidence>
<evidence type="ECO:0000313" key="3">
    <source>
        <dbReference type="EMBL" id="PSJ17577.1"/>
    </source>
</evidence>
<dbReference type="EMBL" id="PXXU01000017">
    <property type="protein sequence ID" value="PSJ17577.1"/>
    <property type="molecule type" value="Genomic_DNA"/>
</dbReference>
<feature type="region of interest" description="Disordered" evidence="1">
    <location>
        <begin position="194"/>
        <end position="214"/>
    </location>
</feature>
<dbReference type="Gene3D" id="3.30.1150.10">
    <property type="match status" value="1"/>
</dbReference>
<dbReference type="Proteomes" id="UP000241912">
    <property type="component" value="Unassembled WGS sequence"/>
</dbReference>
<feature type="compositionally biased region" description="Basic and acidic residues" evidence="1">
    <location>
        <begin position="120"/>
        <end position="172"/>
    </location>
</feature>
<dbReference type="RefSeq" id="WP_106706621.1">
    <property type="nucleotide sequence ID" value="NZ_PXXU01000017.1"/>
</dbReference>
<sequence>MSVSVLRNSSYSEPRILLAGVLAVLVHLVFIALLVFGLNWKDHPPEGMVVDIWTELPKPLQEPVKTKPPSKQTKPAQEPAKPEIKKPEPVKPDPPKPPQQQAAVTPPVKKPDIAMQQKPEPVKETKPDLEQQKKKEQERLKELDKQKELEKKKELEKQQELEKKKESEKQQELEKQKELALQKELEKQKEIQKQKELDAQRQREQAAKAQREAEAQRAAQQAAAARNQVTNEISKYKALILAKIRSRIVMPPDLPGNPIAEFSVTLLPGGDILDVRLSKSSGHVAFDNAVERAIFLSKPLPLPPDPALFNEFRSLNIKVHYRE</sequence>
<proteinExistence type="predicted"/>
<dbReference type="GO" id="GO:0016020">
    <property type="term" value="C:membrane"/>
    <property type="evidence" value="ECO:0007669"/>
    <property type="project" value="InterPro"/>
</dbReference>
<organism evidence="3 4">
    <name type="scientific">Nitrosomonas supralitoralis</name>
    <dbReference type="NCBI Taxonomy" id="2116706"/>
    <lineage>
        <taxon>Bacteria</taxon>
        <taxon>Pseudomonadati</taxon>
        <taxon>Pseudomonadota</taxon>
        <taxon>Betaproteobacteria</taxon>
        <taxon>Nitrosomonadales</taxon>
        <taxon>Nitrosomonadaceae</taxon>
        <taxon>Nitrosomonas</taxon>
    </lineage>
</organism>
<dbReference type="GO" id="GO:0019534">
    <property type="term" value="F:toxin transmembrane transporter activity"/>
    <property type="evidence" value="ECO:0007669"/>
    <property type="project" value="InterPro"/>
</dbReference>
<keyword evidence="2" id="KW-1133">Transmembrane helix</keyword>
<accession>A0A2P7NVT1</accession>
<dbReference type="GO" id="GO:0043213">
    <property type="term" value="P:bacteriocin transport"/>
    <property type="evidence" value="ECO:0007669"/>
    <property type="project" value="InterPro"/>
</dbReference>
<dbReference type="InterPro" id="IPR014161">
    <property type="entry name" value="Tol-Pal_TolA"/>
</dbReference>
<keyword evidence="2" id="KW-0472">Membrane</keyword>
<feature type="region of interest" description="Disordered" evidence="1">
    <location>
        <begin position="60"/>
        <end position="172"/>
    </location>
</feature>
<feature type="transmembrane region" description="Helical" evidence="2">
    <location>
        <begin position="16"/>
        <end position="38"/>
    </location>
</feature>
<comment type="caution">
    <text evidence="3">The sequence shown here is derived from an EMBL/GenBank/DDBJ whole genome shotgun (WGS) entry which is preliminary data.</text>
</comment>
<dbReference type="NCBIfam" id="TIGR02794">
    <property type="entry name" value="tolA_full"/>
    <property type="match status" value="1"/>
</dbReference>
<dbReference type="AlphaFoldDB" id="A0A2P7NVT1"/>
<name>A0A2P7NVT1_9PROT</name>
<gene>
    <name evidence="3" type="primary">tolA</name>
    <name evidence="3" type="ORF">C7H79_07235</name>
</gene>
<feature type="compositionally biased region" description="Basic and acidic residues" evidence="1">
    <location>
        <begin position="80"/>
        <end position="94"/>
    </location>
</feature>
<keyword evidence="2" id="KW-0812">Transmembrane</keyword>